<protein>
    <submittedName>
        <fullName evidence="3">Flagellar hook-length control protein</fullName>
    </submittedName>
</protein>
<evidence type="ECO:0000313" key="3">
    <source>
        <dbReference type="EMBL" id="VVE30799.1"/>
    </source>
</evidence>
<dbReference type="InterPro" id="IPR038610">
    <property type="entry name" value="FliK-like_C_sf"/>
</dbReference>
<dbReference type="PANTHER" id="PTHR37533">
    <property type="entry name" value="FLAGELLAR HOOK-LENGTH CONTROL PROTEIN"/>
    <property type="match status" value="1"/>
</dbReference>
<sequence>MADALAQAQGHRDTAAQAATATATQAAAQIAQTAAPALDAQPQLPVQANLPAALALNARVGTQDWNNQLSQQVVWLSSAHAQTAQLSLNPPDLGPLHVVLNVANDSAQAMFVSQHAAVRDAVQAALPQLRESLANNGIALGNATVSSDSSQQQAFAQQGANGNGNGNGSGNGNARGTPGFGQGDDAALATTVSVPVRVSNGLVDTFA</sequence>
<name>A0ABY6W612_9BURK</name>
<keyword evidence="3" id="KW-0969">Cilium</keyword>
<comment type="caution">
    <text evidence="3">The sequence shown here is derived from an EMBL/GenBank/DDBJ whole genome shotgun (WGS) entry which is preliminary data.</text>
</comment>
<dbReference type="Gene3D" id="3.30.750.140">
    <property type="match status" value="1"/>
</dbReference>
<keyword evidence="3" id="KW-0966">Cell projection</keyword>
<organism evidence="3 4">
    <name type="scientific">Pandoraea soli</name>
    <dbReference type="NCBI Taxonomy" id="2508293"/>
    <lineage>
        <taxon>Bacteria</taxon>
        <taxon>Pseudomonadati</taxon>
        <taxon>Pseudomonadota</taxon>
        <taxon>Betaproteobacteria</taxon>
        <taxon>Burkholderiales</taxon>
        <taxon>Burkholderiaceae</taxon>
        <taxon>Pandoraea</taxon>
    </lineage>
</organism>
<gene>
    <name evidence="3" type="primary">fliK</name>
    <name evidence="3" type="ORF">PSO31014_03625</name>
</gene>
<dbReference type="PANTHER" id="PTHR37533:SF2">
    <property type="entry name" value="FLAGELLAR HOOK-LENGTH CONTROL PROTEIN"/>
    <property type="match status" value="1"/>
</dbReference>
<feature type="region of interest" description="Disordered" evidence="1">
    <location>
        <begin position="149"/>
        <end position="184"/>
    </location>
</feature>
<feature type="compositionally biased region" description="Low complexity" evidence="1">
    <location>
        <begin position="149"/>
        <end position="160"/>
    </location>
</feature>
<evidence type="ECO:0000259" key="2">
    <source>
        <dbReference type="Pfam" id="PF02120"/>
    </source>
</evidence>
<dbReference type="Proteomes" id="UP000405357">
    <property type="component" value="Unassembled WGS sequence"/>
</dbReference>
<dbReference type="InterPro" id="IPR052563">
    <property type="entry name" value="FliK"/>
</dbReference>
<dbReference type="CDD" id="cd17470">
    <property type="entry name" value="T3SS_Flik_C"/>
    <property type="match status" value="1"/>
</dbReference>
<feature type="domain" description="Flagellar hook-length control protein-like C-terminal" evidence="2">
    <location>
        <begin position="71"/>
        <end position="153"/>
    </location>
</feature>
<dbReference type="Pfam" id="PF02120">
    <property type="entry name" value="Flg_hook"/>
    <property type="match status" value="1"/>
</dbReference>
<accession>A0ABY6W612</accession>
<feature type="compositionally biased region" description="Gly residues" evidence="1">
    <location>
        <begin position="161"/>
        <end position="182"/>
    </location>
</feature>
<reference evidence="3 4" key="1">
    <citation type="submission" date="2019-08" db="EMBL/GenBank/DDBJ databases">
        <authorList>
            <person name="Peeters C."/>
        </authorList>
    </citation>
    <scope>NUCLEOTIDE SEQUENCE [LARGE SCALE GENOMIC DNA]</scope>
    <source>
        <strain evidence="3 4">LMG 31014</strain>
    </source>
</reference>
<dbReference type="EMBL" id="CABPSG010000011">
    <property type="protein sequence ID" value="VVE30799.1"/>
    <property type="molecule type" value="Genomic_DNA"/>
</dbReference>
<evidence type="ECO:0000313" key="4">
    <source>
        <dbReference type="Proteomes" id="UP000405357"/>
    </source>
</evidence>
<keyword evidence="3" id="KW-0282">Flagellum</keyword>
<evidence type="ECO:0000256" key="1">
    <source>
        <dbReference type="SAM" id="MobiDB-lite"/>
    </source>
</evidence>
<dbReference type="InterPro" id="IPR021136">
    <property type="entry name" value="Flagellar_hook_control-like_C"/>
</dbReference>
<keyword evidence="4" id="KW-1185">Reference proteome</keyword>
<proteinExistence type="predicted"/>